<dbReference type="GO" id="GO:0006417">
    <property type="term" value="P:regulation of translation"/>
    <property type="evidence" value="ECO:0007669"/>
    <property type="project" value="UniProtKB-KW"/>
</dbReference>
<proteinExistence type="inferred from homology"/>
<name>A0A3B9GXY4_9PROT</name>
<comment type="similarity">
    <text evidence="1 10">Belongs to the universal ribosomal protein uL1 family.</text>
</comment>
<keyword evidence="5" id="KW-0810">Translation regulation</keyword>
<dbReference type="EMBL" id="DMAN01000203">
    <property type="protein sequence ID" value="HAE27302.1"/>
    <property type="molecule type" value="Genomic_DNA"/>
</dbReference>
<dbReference type="Gene3D" id="3.30.190.20">
    <property type="match status" value="1"/>
</dbReference>
<keyword evidence="3" id="KW-0820">tRNA-binding</keyword>
<dbReference type="InterPro" id="IPR016095">
    <property type="entry name" value="Ribosomal_uL1_3-a/b-sand"/>
</dbReference>
<accession>A0A3B9GXY4</accession>
<evidence type="ECO:0000256" key="4">
    <source>
        <dbReference type="ARBA" id="ARBA00022730"/>
    </source>
</evidence>
<evidence type="ECO:0000313" key="12">
    <source>
        <dbReference type="Proteomes" id="UP000259610"/>
    </source>
</evidence>
<evidence type="ECO:0000256" key="3">
    <source>
        <dbReference type="ARBA" id="ARBA00022555"/>
    </source>
</evidence>
<dbReference type="SUPFAM" id="SSF56808">
    <property type="entry name" value="Ribosomal protein L1"/>
    <property type="match status" value="1"/>
</dbReference>
<dbReference type="GO" id="GO:0019843">
    <property type="term" value="F:rRNA binding"/>
    <property type="evidence" value="ECO:0007669"/>
    <property type="project" value="UniProtKB-KW"/>
</dbReference>
<organism evidence="11 12">
    <name type="scientific">Hyphomonas adhaerens</name>
    <dbReference type="NCBI Taxonomy" id="81029"/>
    <lineage>
        <taxon>Bacteria</taxon>
        <taxon>Pseudomonadati</taxon>
        <taxon>Pseudomonadota</taxon>
        <taxon>Alphaproteobacteria</taxon>
        <taxon>Hyphomonadales</taxon>
        <taxon>Hyphomonadaceae</taxon>
        <taxon>Hyphomonas</taxon>
    </lineage>
</organism>
<dbReference type="FunFam" id="3.40.50.790:FF:000001">
    <property type="entry name" value="50S ribosomal protein L1"/>
    <property type="match status" value="1"/>
</dbReference>
<dbReference type="InterPro" id="IPR028364">
    <property type="entry name" value="Ribosomal_uL1/biogenesis"/>
</dbReference>
<evidence type="ECO:0000256" key="1">
    <source>
        <dbReference type="ARBA" id="ARBA00010531"/>
    </source>
</evidence>
<dbReference type="Proteomes" id="UP000259610">
    <property type="component" value="Unassembled WGS sequence"/>
</dbReference>
<evidence type="ECO:0000313" key="11">
    <source>
        <dbReference type="EMBL" id="HAE27302.1"/>
    </source>
</evidence>
<evidence type="ECO:0000256" key="5">
    <source>
        <dbReference type="ARBA" id="ARBA00022845"/>
    </source>
</evidence>
<comment type="caution">
    <text evidence="11">The sequence shown here is derived from an EMBL/GenBank/DDBJ whole genome shotgun (WGS) entry which is preliminary data.</text>
</comment>
<dbReference type="CDD" id="cd00403">
    <property type="entry name" value="Ribosomal_L1"/>
    <property type="match status" value="1"/>
</dbReference>
<keyword evidence="6" id="KW-0694">RNA-binding</keyword>
<dbReference type="PANTHER" id="PTHR36427:SF3">
    <property type="entry name" value="LARGE RIBOSOMAL SUBUNIT PROTEIN UL1M"/>
    <property type="match status" value="1"/>
</dbReference>
<feature type="non-terminal residue" evidence="11">
    <location>
        <position position="1"/>
    </location>
</feature>
<protein>
    <recommendedName>
        <fullName evidence="10">Ribosomal protein</fullName>
    </recommendedName>
</protein>
<keyword evidence="7 10" id="KW-0689">Ribosomal protein</keyword>
<dbReference type="GO" id="GO:0000049">
    <property type="term" value="F:tRNA binding"/>
    <property type="evidence" value="ECO:0007669"/>
    <property type="project" value="UniProtKB-KW"/>
</dbReference>
<gene>
    <name evidence="11" type="ORF">DCG58_09095</name>
</gene>
<dbReference type="PANTHER" id="PTHR36427">
    <property type="entry name" value="54S RIBOSOMAL PROTEIN L1, MITOCHONDRIAL"/>
    <property type="match status" value="1"/>
</dbReference>
<dbReference type="GO" id="GO:0022625">
    <property type="term" value="C:cytosolic large ribosomal subunit"/>
    <property type="evidence" value="ECO:0007669"/>
    <property type="project" value="TreeGrafter"/>
</dbReference>
<sequence>GMDELAEQVKKGQMDFDVVIASPDAMRVVGQLGQILGTRGLMPNPKVGTVTPNVAQAVKDAKSGSVEFRVEKAGIIHAGIGKASFAEGDIEKNVNAFLDALVKARPAGAKGTFVKKISLSSTMGTGITIDNAEISQ</sequence>
<reference evidence="11 12" key="1">
    <citation type="journal article" date="2018" name="Nat. Biotechnol.">
        <title>A standardized bacterial taxonomy based on genome phylogeny substantially revises the tree of life.</title>
        <authorList>
            <person name="Parks D.H."/>
            <person name="Chuvochina M."/>
            <person name="Waite D.W."/>
            <person name="Rinke C."/>
            <person name="Skarshewski A."/>
            <person name="Chaumeil P.A."/>
            <person name="Hugenholtz P."/>
        </authorList>
    </citation>
    <scope>NUCLEOTIDE SEQUENCE [LARGE SCALE GENOMIC DNA]</scope>
    <source>
        <strain evidence="11">UBA8733</strain>
    </source>
</reference>
<dbReference type="Pfam" id="PF00687">
    <property type="entry name" value="Ribosomal_L1"/>
    <property type="match status" value="1"/>
</dbReference>
<dbReference type="InterPro" id="IPR023674">
    <property type="entry name" value="Ribosomal_uL1-like"/>
</dbReference>
<comment type="function">
    <text evidence="9">Protein L1 is also a translational repressor protein, it controls the translation of the L11 operon by binding to its mRNA.</text>
</comment>
<evidence type="ECO:0000256" key="9">
    <source>
        <dbReference type="ARBA" id="ARBA00059110"/>
    </source>
</evidence>
<keyword evidence="4" id="KW-0699">rRNA-binding</keyword>
<evidence type="ECO:0000256" key="7">
    <source>
        <dbReference type="ARBA" id="ARBA00022980"/>
    </source>
</evidence>
<keyword evidence="2" id="KW-0678">Repressor</keyword>
<evidence type="ECO:0000256" key="6">
    <source>
        <dbReference type="ARBA" id="ARBA00022884"/>
    </source>
</evidence>
<evidence type="ECO:0000256" key="8">
    <source>
        <dbReference type="ARBA" id="ARBA00023274"/>
    </source>
</evidence>
<dbReference type="AlphaFoldDB" id="A0A3B9GXY4"/>
<dbReference type="InterPro" id="IPR023673">
    <property type="entry name" value="Ribosomal_uL1_CS"/>
</dbReference>
<dbReference type="PROSITE" id="PS01199">
    <property type="entry name" value="RIBOSOMAL_L1"/>
    <property type="match status" value="1"/>
</dbReference>
<evidence type="ECO:0000256" key="2">
    <source>
        <dbReference type="ARBA" id="ARBA00022491"/>
    </source>
</evidence>
<keyword evidence="8 10" id="KW-0687">Ribonucleoprotein</keyword>
<dbReference type="Gene3D" id="3.40.50.790">
    <property type="match status" value="1"/>
</dbReference>
<evidence type="ECO:0000256" key="10">
    <source>
        <dbReference type="RuleBase" id="RU000659"/>
    </source>
</evidence>